<protein>
    <submittedName>
        <fullName evidence="2">Glycosyltransferase family 20 protein</fullName>
    </submittedName>
</protein>
<dbReference type="FunFam" id="3.30.70.1020:FF:000001">
    <property type="entry name" value="Alpha,alpha-trehalose-phosphate synthase [UDP-forming] 1"/>
    <property type="match status" value="1"/>
</dbReference>
<dbReference type="GO" id="GO:0005992">
    <property type="term" value="P:trehalose biosynthetic process"/>
    <property type="evidence" value="ECO:0007669"/>
    <property type="project" value="InterPro"/>
</dbReference>
<dbReference type="InterPro" id="IPR036412">
    <property type="entry name" value="HAD-like_sf"/>
</dbReference>
<dbReference type="Gene3D" id="3.40.50.2000">
    <property type="entry name" value="Glycogen Phosphorylase B"/>
    <property type="match status" value="2"/>
</dbReference>
<evidence type="ECO:0000313" key="3">
    <source>
        <dbReference type="Proteomes" id="UP000268162"/>
    </source>
</evidence>
<evidence type="ECO:0000256" key="1">
    <source>
        <dbReference type="ARBA" id="ARBA00005409"/>
    </source>
</evidence>
<dbReference type="InterPro" id="IPR001830">
    <property type="entry name" value="Glyco_trans_20"/>
</dbReference>
<feature type="non-terminal residue" evidence="2">
    <location>
        <position position="656"/>
    </location>
</feature>
<dbReference type="SUPFAM" id="SSF53756">
    <property type="entry name" value="UDP-Glycosyltransferase/glycogen phosphorylase"/>
    <property type="match status" value="1"/>
</dbReference>
<sequence>GNIGLFNAINASPRTATNRLFVGTLGIETDDWDRATRHAVSDTLYRRYDTFPVYTTSKEIDGHYNQFCKQALWPMFHYMLPEYPTSMGWEHDAWEACLAVHRRFAEAIVEVYQENDIIWVNDYHLILLPAMLRQRLPNAKIGFFLHVPFPSSEIFRCLHVRKEILRGLVRADLIGFQTFSFARHFTHTCSRILSYETSPKGIHLPNSDVAVGIYPIGIDPEVLKAKKNQPQVQEMAQFLREKYAGKKVIIGRDKLDHVKGVRQKLLAFENFLVRYPEWRGRVVLIQIALSTAEHNEIQSHVSDVVARINSRFGSISYQPVVFLHQDIPFDQYLALLTFADVFINTSLRDGMNLTSHEYIICQEQTHNPLIISEFAGTYGLLGVAAIRVNPWDVTETAEAMLEALTMGQEERSVRWSELYRHVTTTTSRSWVDGFLTDVEKAHGDIYTRYDKALPRLDESTIYQQLLPTYLSATHRLFLLNYDGVLVPYQATPNATVLVTPALRDCLCRLTADPRNLVYILSGRTKASLETQLAGIPHLGLMAEHGCFTKPPSCAGWEDYVQSSDLTWHEPVMEILEYYLERTPGSWIEKKDVAVVWHYYNCENPSYGAWQAGECQNHIEDSLAPTYPIHVIRGSKCIEVTLKGMTAATAVQRILDH</sequence>
<name>A0A4P9ZNF3_9FUNG</name>
<dbReference type="GO" id="GO:0004805">
    <property type="term" value="F:trehalose-phosphatase activity"/>
    <property type="evidence" value="ECO:0007669"/>
    <property type="project" value="TreeGrafter"/>
</dbReference>
<keyword evidence="3" id="KW-1185">Reference proteome</keyword>
<dbReference type="SUPFAM" id="SSF56784">
    <property type="entry name" value="HAD-like"/>
    <property type="match status" value="1"/>
</dbReference>
<dbReference type="NCBIfam" id="TIGR00685">
    <property type="entry name" value="T6PP"/>
    <property type="match status" value="1"/>
</dbReference>
<organism evidence="2 3">
    <name type="scientific">Dimargaris cristalligena</name>
    <dbReference type="NCBI Taxonomy" id="215637"/>
    <lineage>
        <taxon>Eukaryota</taxon>
        <taxon>Fungi</taxon>
        <taxon>Fungi incertae sedis</taxon>
        <taxon>Zoopagomycota</taxon>
        <taxon>Kickxellomycotina</taxon>
        <taxon>Dimargaritomycetes</taxon>
        <taxon>Dimargaritales</taxon>
        <taxon>Dimargaritaceae</taxon>
        <taxon>Dimargaris</taxon>
    </lineage>
</organism>
<dbReference type="Gene3D" id="3.40.50.1000">
    <property type="entry name" value="HAD superfamily/HAD-like"/>
    <property type="match status" value="1"/>
</dbReference>
<dbReference type="AlphaFoldDB" id="A0A4P9ZNF3"/>
<feature type="non-terminal residue" evidence="2">
    <location>
        <position position="1"/>
    </location>
</feature>
<dbReference type="FunFam" id="3.40.50.2000:FF:000036">
    <property type="entry name" value="Alpha,alpha-trehalose-phosphate synthase subunit Tps2"/>
    <property type="match status" value="1"/>
</dbReference>
<dbReference type="GO" id="GO:0005829">
    <property type="term" value="C:cytosol"/>
    <property type="evidence" value="ECO:0007669"/>
    <property type="project" value="TreeGrafter"/>
</dbReference>
<dbReference type="PANTHER" id="PTHR10788:SF15">
    <property type="entry name" value="TREHALOSE SYNTHASE COMPLEX REGULATORY SUBUNIT TPS3-RELATED"/>
    <property type="match status" value="1"/>
</dbReference>
<dbReference type="GO" id="GO:0003825">
    <property type="term" value="F:alpha,alpha-trehalose-phosphate synthase (UDP-forming) activity"/>
    <property type="evidence" value="ECO:0007669"/>
    <property type="project" value="TreeGrafter"/>
</dbReference>
<dbReference type="InterPro" id="IPR003337">
    <property type="entry name" value="Trehalose_PPase"/>
</dbReference>
<dbReference type="Gene3D" id="3.30.70.1020">
    <property type="entry name" value="Trehalose-6-phosphate phosphatase related protein, domain 2"/>
    <property type="match status" value="1"/>
</dbReference>
<dbReference type="Pfam" id="PF02358">
    <property type="entry name" value="Trehalose_PPase"/>
    <property type="match status" value="1"/>
</dbReference>
<keyword evidence="2" id="KW-0808">Transferase</keyword>
<comment type="similarity">
    <text evidence="1">In the N-terminal section; belongs to the glycosyltransferase 20 family.</text>
</comment>
<proteinExistence type="inferred from homology"/>
<gene>
    <name evidence="2" type="ORF">BJ085DRAFT_6258</name>
</gene>
<dbReference type="EMBL" id="ML003522">
    <property type="protein sequence ID" value="RKP33840.1"/>
    <property type="molecule type" value="Genomic_DNA"/>
</dbReference>
<dbReference type="CDD" id="cd03788">
    <property type="entry name" value="GT20_TPS"/>
    <property type="match status" value="1"/>
</dbReference>
<dbReference type="STRING" id="215637.A0A4P9ZNF3"/>
<dbReference type="Proteomes" id="UP000268162">
    <property type="component" value="Unassembled WGS sequence"/>
</dbReference>
<dbReference type="Pfam" id="PF00982">
    <property type="entry name" value="Glyco_transf_20"/>
    <property type="match status" value="1"/>
</dbReference>
<evidence type="ECO:0000313" key="2">
    <source>
        <dbReference type="EMBL" id="RKP33840.1"/>
    </source>
</evidence>
<dbReference type="InterPro" id="IPR023214">
    <property type="entry name" value="HAD_sf"/>
</dbReference>
<reference evidence="3" key="1">
    <citation type="journal article" date="2018" name="Nat. Microbiol.">
        <title>Leveraging single-cell genomics to expand the fungal tree of life.</title>
        <authorList>
            <person name="Ahrendt S.R."/>
            <person name="Quandt C.A."/>
            <person name="Ciobanu D."/>
            <person name="Clum A."/>
            <person name="Salamov A."/>
            <person name="Andreopoulos B."/>
            <person name="Cheng J.F."/>
            <person name="Woyke T."/>
            <person name="Pelin A."/>
            <person name="Henrissat B."/>
            <person name="Reynolds N.K."/>
            <person name="Benny G.L."/>
            <person name="Smith M.E."/>
            <person name="James T.Y."/>
            <person name="Grigoriev I.V."/>
        </authorList>
    </citation>
    <scope>NUCLEOTIDE SEQUENCE [LARGE SCALE GENOMIC DNA]</scope>
    <source>
        <strain evidence="3">RSA 468</strain>
    </source>
</reference>
<accession>A0A4P9ZNF3</accession>
<dbReference type="GO" id="GO:0005946">
    <property type="term" value="C:alpha,alpha-trehalose-phosphate synthase complex (UDP-forming)"/>
    <property type="evidence" value="ECO:0007669"/>
    <property type="project" value="TreeGrafter"/>
</dbReference>
<dbReference type="PANTHER" id="PTHR10788">
    <property type="entry name" value="TREHALOSE-6-PHOSPHATE SYNTHASE"/>
    <property type="match status" value="1"/>
</dbReference>